<comment type="caution">
    <text evidence="1">The sequence shown here is derived from an EMBL/GenBank/DDBJ whole genome shotgun (WGS) entry which is preliminary data.</text>
</comment>
<evidence type="ECO:0000313" key="1">
    <source>
        <dbReference type="EMBL" id="MFC4358602.1"/>
    </source>
</evidence>
<accession>A0ABD5PD80</accession>
<dbReference type="EMBL" id="JBHSDS010000006">
    <property type="protein sequence ID" value="MFC4358602.1"/>
    <property type="molecule type" value="Genomic_DNA"/>
</dbReference>
<gene>
    <name evidence="1" type="ORF">ACFO0N_11685</name>
</gene>
<evidence type="ECO:0000313" key="2">
    <source>
        <dbReference type="Proteomes" id="UP001595921"/>
    </source>
</evidence>
<name>A0ABD5PD80_9EURY</name>
<dbReference type="AlphaFoldDB" id="A0ABD5PD80"/>
<dbReference type="RefSeq" id="WP_267623617.1">
    <property type="nucleotide sequence ID" value="NZ_JAODIW010000008.1"/>
</dbReference>
<protein>
    <submittedName>
        <fullName evidence="1">Uncharacterized protein</fullName>
    </submittedName>
</protein>
<reference evidence="1 2" key="1">
    <citation type="journal article" date="2019" name="Int. J. Syst. Evol. Microbiol.">
        <title>The Global Catalogue of Microorganisms (GCM) 10K type strain sequencing project: providing services to taxonomists for standard genome sequencing and annotation.</title>
        <authorList>
            <consortium name="The Broad Institute Genomics Platform"/>
            <consortium name="The Broad Institute Genome Sequencing Center for Infectious Disease"/>
            <person name="Wu L."/>
            <person name="Ma J."/>
        </authorList>
    </citation>
    <scope>NUCLEOTIDE SEQUENCE [LARGE SCALE GENOMIC DNA]</scope>
    <source>
        <strain evidence="1 2">CGMCC 1.12553</strain>
    </source>
</reference>
<organism evidence="1 2">
    <name type="scientific">Halobium salinum</name>
    <dbReference type="NCBI Taxonomy" id="1364940"/>
    <lineage>
        <taxon>Archaea</taxon>
        <taxon>Methanobacteriati</taxon>
        <taxon>Methanobacteriota</taxon>
        <taxon>Stenosarchaea group</taxon>
        <taxon>Halobacteria</taxon>
        <taxon>Halobacteriales</taxon>
        <taxon>Haloferacaceae</taxon>
        <taxon>Halobium</taxon>
    </lineage>
</organism>
<dbReference type="Proteomes" id="UP001595921">
    <property type="component" value="Unassembled WGS sequence"/>
</dbReference>
<sequence length="146" mass="16369">MSSTDDPTTAGSESIHREYVLDVRIVETESVDADGPRYRFEAPGQRAVEFESAEKAELYADVYFDVNGFDEEGTGERGVPPEIIQAGKDTLSAYFLSQPGVDRNWVVSYWGIKPMRVDRYVKSVRRRAQEIRDGAAEMAPEELGVD</sequence>
<keyword evidence="2" id="KW-1185">Reference proteome</keyword>
<proteinExistence type="predicted"/>